<dbReference type="PANTHER" id="PTHR37315:SF1">
    <property type="entry name" value="UPF0311 PROTEIN BLR7842"/>
    <property type="match status" value="1"/>
</dbReference>
<dbReference type="Gene3D" id="2.40.160.20">
    <property type="match status" value="1"/>
</dbReference>
<dbReference type="InterPro" id="IPR020915">
    <property type="entry name" value="UPF0311"/>
</dbReference>
<protein>
    <submittedName>
        <fullName evidence="1">DUF3237 domain-containing protein</fullName>
    </submittedName>
</protein>
<reference evidence="1 2" key="1">
    <citation type="submission" date="2018-02" db="EMBL/GenBank/DDBJ databases">
        <title>novel marine gammaproteobacteria from coastal saline agro ecosystem.</title>
        <authorList>
            <person name="Krishnan R."/>
            <person name="Ramesh Kumar N."/>
        </authorList>
    </citation>
    <scope>NUCLEOTIDE SEQUENCE [LARGE SCALE GENOMIC DNA]</scope>
    <source>
        <strain evidence="1 2">228</strain>
    </source>
</reference>
<evidence type="ECO:0000313" key="2">
    <source>
        <dbReference type="Proteomes" id="UP000238196"/>
    </source>
</evidence>
<dbReference type="AlphaFoldDB" id="A0A2S5KWJ8"/>
<dbReference type="Proteomes" id="UP000238196">
    <property type="component" value="Unassembled WGS sequence"/>
</dbReference>
<comment type="caution">
    <text evidence="1">The sequence shown here is derived from an EMBL/GenBank/DDBJ whole genome shotgun (WGS) entry which is preliminary data.</text>
</comment>
<organism evidence="1 2">
    <name type="scientific">Proteobacteria bacterium 228</name>
    <dbReference type="NCBI Taxonomy" id="2083153"/>
    <lineage>
        <taxon>Bacteria</taxon>
        <taxon>Pseudomonadati</taxon>
        <taxon>Pseudomonadota</taxon>
    </lineage>
</organism>
<dbReference type="EMBL" id="PRLP01000004">
    <property type="protein sequence ID" value="PPC79231.1"/>
    <property type="molecule type" value="Genomic_DNA"/>
</dbReference>
<name>A0A2S5KWJ8_9PROT</name>
<accession>A0A2S5KWJ8</accession>
<dbReference type="Pfam" id="PF11578">
    <property type="entry name" value="DUF3237"/>
    <property type="match status" value="1"/>
</dbReference>
<evidence type="ECO:0000313" key="1">
    <source>
        <dbReference type="EMBL" id="PPC79231.1"/>
    </source>
</evidence>
<dbReference type="PANTHER" id="PTHR37315">
    <property type="entry name" value="UPF0311 PROTEIN BLR7842"/>
    <property type="match status" value="1"/>
</dbReference>
<gene>
    <name evidence="1" type="ORF">C4K68_01190</name>
</gene>
<sequence length="164" mass="18037">MTCPDNARPTLIKRLDIEVDIAPALTLGEVAEGTRMNYPITGGRFTLFCPSTEQINGTVMPGGYDYFLEMADATGRLDAVYSLMTDAGELINIRNQGWLTLTAEGQLQVKAGIWPVARKDYLCRCSPVLQAARGRLNWLNTAVLIGEVDYPSDSKVMIRCYALA</sequence>
<dbReference type="OrthoDB" id="5294829at2"/>
<proteinExistence type="predicted"/>